<dbReference type="Gene3D" id="3.40.140.10">
    <property type="entry name" value="Cytidine Deaminase, domain 2"/>
    <property type="match status" value="1"/>
</dbReference>
<gene>
    <name evidence="2" type="ORF">KGB56_02785</name>
</gene>
<keyword evidence="3" id="KW-1185">Reference proteome</keyword>
<sequence>MAESELELHHQRMRELIAFTATSLETSYPSPFGCAVYSAEGERLAQAYDSVIRDCDPTCHGEINAIRLASETSKTRSFPGGILYSTCEPCAMCMAATIWAGFDTLVFGAYTNEDATNFWPQEMNLRAKDLATSMVQRPEMAIFEGVERQACQQLFTDYGHALKRLGIRI</sequence>
<dbReference type="CDD" id="cd01285">
    <property type="entry name" value="nucleoside_deaminase"/>
    <property type="match status" value="1"/>
</dbReference>
<accession>A0ABX8AT80</accession>
<evidence type="ECO:0000313" key="2">
    <source>
        <dbReference type="EMBL" id="QUS56396.1"/>
    </source>
</evidence>
<dbReference type="Pfam" id="PF00383">
    <property type="entry name" value="dCMP_cyt_deam_1"/>
    <property type="match status" value="1"/>
</dbReference>
<dbReference type="InterPro" id="IPR016193">
    <property type="entry name" value="Cytidine_deaminase-like"/>
</dbReference>
<dbReference type="SUPFAM" id="SSF53927">
    <property type="entry name" value="Cytidine deaminase-like"/>
    <property type="match status" value="1"/>
</dbReference>
<feature type="domain" description="CMP/dCMP-type deaminase" evidence="1">
    <location>
        <begin position="7"/>
        <end position="122"/>
    </location>
</feature>
<dbReference type="InterPro" id="IPR002125">
    <property type="entry name" value="CMP_dCMP_dom"/>
</dbReference>
<reference evidence="2 3" key="1">
    <citation type="journal article" date="2021" name="Angew. Chem. Int. Ed. Engl.">
        <title>A novel family of nonribosomal peptides modulate collective behavior in Pseudovibrio bacteria isolated from marine sponges.</title>
        <authorList>
            <person name="Ioca L.P."/>
            <person name="Dai Y."/>
            <person name="Kunakom S."/>
            <person name="Diaz-Espinosa J."/>
            <person name="Krunic A."/>
            <person name="Crnkovic C.M."/>
            <person name="Orjala J."/>
            <person name="Sanchez L.M."/>
            <person name="Ferreira A.G."/>
            <person name="Berlinck R.G.S."/>
            <person name="Eustaquio A.S."/>
        </authorList>
    </citation>
    <scope>NUCLEOTIDE SEQUENCE [LARGE SCALE GENOMIC DNA]</scope>
    <source>
        <strain evidence="2 3">Ab134</strain>
    </source>
</reference>
<protein>
    <submittedName>
        <fullName evidence="2">Nucleoside deaminase</fullName>
    </submittedName>
</protein>
<dbReference type="PANTHER" id="PTHR11079">
    <property type="entry name" value="CYTOSINE DEAMINASE FAMILY MEMBER"/>
    <property type="match status" value="1"/>
</dbReference>
<dbReference type="RefSeq" id="WP_075699906.1">
    <property type="nucleotide sequence ID" value="NZ_CP074126.1"/>
</dbReference>
<dbReference type="PROSITE" id="PS51747">
    <property type="entry name" value="CYT_DCMP_DEAMINASES_2"/>
    <property type="match status" value="1"/>
</dbReference>
<evidence type="ECO:0000313" key="3">
    <source>
        <dbReference type="Proteomes" id="UP000680706"/>
    </source>
</evidence>
<proteinExistence type="predicted"/>
<dbReference type="EMBL" id="CP074126">
    <property type="protein sequence ID" value="QUS56396.1"/>
    <property type="molecule type" value="Genomic_DNA"/>
</dbReference>
<evidence type="ECO:0000259" key="1">
    <source>
        <dbReference type="PROSITE" id="PS51747"/>
    </source>
</evidence>
<name>A0ABX8AT80_9HYPH</name>
<dbReference type="Proteomes" id="UP000680706">
    <property type="component" value="Chromosome"/>
</dbReference>
<organism evidence="2 3">
    <name type="scientific">Pseudovibrio brasiliensis</name>
    <dbReference type="NCBI Taxonomy" id="1898042"/>
    <lineage>
        <taxon>Bacteria</taxon>
        <taxon>Pseudomonadati</taxon>
        <taxon>Pseudomonadota</taxon>
        <taxon>Alphaproteobacteria</taxon>
        <taxon>Hyphomicrobiales</taxon>
        <taxon>Stappiaceae</taxon>
        <taxon>Pseudovibrio</taxon>
    </lineage>
</organism>
<dbReference type="PANTHER" id="PTHR11079:SF162">
    <property type="entry name" value="RIBOFLAVIN BIOSYNTHESIS PROTEIN PYRD, CHLOROPLASTIC"/>
    <property type="match status" value="1"/>
</dbReference>